<accession>A0AAV1TIX3</accession>
<dbReference type="AlphaFoldDB" id="A0AAV1TIX3"/>
<proteinExistence type="predicted"/>
<gene>
    <name evidence="1" type="ORF">PM001_LOCUS7521</name>
</gene>
<evidence type="ECO:0000313" key="2">
    <source>
        <dbReference type="Proteomes" id="UP001162060"/>
    </source>
</evidence>
<reference evidence="1" key="1">
    <citation type="submission" date="2024-01" db="EMBL/GenBank/DDBJ databases">
        <authorList>
            <person name="Webb A."/>
        </authorList>
    </citation>
    <scope>NUCLEOTIDE SEQUENCE</scope>
    <source>
        <strain evidence="1">Pm1</strain>
    </source>
</reference>
<name>A0AAV1TIX3_9STRA</name>
<dbReference type="Proteomes" id="UP001162060">
    <property type="component" value="Unassembled WGS sequence"/>
</dbReference>
<organism evidence="1 2">
    <name type="scientific">Peronospora matthiolae</name>
    <dbReference type="NCBI Taxonomy" id="2874970"/>
    <lineage>
        <taxon>Eukaryota</taxon>
        <taxon>Sar</taxon>
        <taxon>Stramenopiles</taxon>
        <taxon>Oomycota</taxon>
        <taxon>Peronosporomycetes</taxon>
        <taxon>Peronosporales</taxon>
        <taxon>Peronosporaceae</taxon>
        <taxon>Peronospora</taxon>
    </lineage>
</organism>
<evidence type="ECO:0000313" key="1">
    <source>
        <dbReference type="EMBL" id="CAK7922226.1"/>
    </source>
</evidence>
<protein>
    <submittedName>
        <fullName evidence="1">Uncharacterized protein</fullName>
    </submittedName>
</protein>
<dbReference type="EMBL" id="CAKLBY020000065">
    <property type="protein sequence ID" value="CAK7922226.1"/>
    <property type="molecule type" value="Genomic_DNA"/>
</dbReference>
<comment type="caution">
    <text evidence="1">The sequence shown here is derived from an EMBL/GenBank/DDBJ whole genome shotgun (WGS) entry which is preliminary data.</text>
</comment>
<sequence>MSWRFGTVRSFGSAEWYGDCIANPSEEAFLGWLLSYVGTCREMKTLSNFLCIDDDENSSVISLVLSMYRVAE</sequence>